<sequence length="147" mass="15711">MTTLDEAVALAHADRGLAVVSTLRADNTIQASLINAGILAHPASGEPVLAFVTYGRVKLANLRARPAVTLTFRDGWQWATVEGRAELAGPDDAPAWLGGADQLRLLLREVFTACGGTHDNWAEYDQTMVEQGRVAVLVAPTRVYSNG</sequence>
<dbReference type="InterPro" id="IPR012349">
    <property type="entry name" value="Split_barrel_FMN-bd"/>
</dbReference>
<evidence type="ECO:0000259" key="2">
    <source>
        <dbReference type="Pfam" id="PF01243"/>
    </source>
</evidence>
<dbReference type="GO" id="GO:0016627">
    <property type="term" value="F:oxidoreductase activity, acting on the CH-CH group of donors"/>
    <property type="evidence" value="ECO:0007669"/>
    <property type="project" value="TreeGrafter"/>
</dbReference>
<dbReference type="GO" id="GO:0070967">
    <property type="term" value="F:coenzyme F420 binding"/>
    <property type="evidence" value="ECO:0007669"/>
    <property type="project" value="TreeGrafter"/>
</dbReference>
<accession>A0A1Y5PMC4</accession>
<proteinExistence type="predicted"/>
<dbReference type="InterPro" id="IPR019920">
    <property type="entry name" value="F420-binding_dom_put"/>
</dbReference>
<dbReference type="PANTHER" id="PTHR35176">
    <property type="entry name" value="HEME OXYGENASE HI_0854-RELATED"/>
    <property type="match status" value="1"/>
</dbReference>
<gene>
    <name evidence="3" type="ORF">MHPYR_590016</name>
</gene>
<dbReference type="PANTHER" id="PTHR35176:SF2">
    <property type="entry name" value="F420H(2)-DEPENDENT REDUCTASE RV1155"/>
    <property type="match status" value="1"/>
</dbReference>
<dbReference type="GO" id="GO:0005829">
    <property type="term" value="C:cytosol"/>
    <property type="evidence" value="ECO:0007669"/>
    <property type="project" value="TreeGrafter"/>
</dbReference>
<protein>
    <submittedName>
        <fullName evidence="3">Putative F420-dependent enzyme</fullName>
    </submittedName>
</protein>
<dbReference type="Gene3D" id="2.30.110.10">
    <property type="entry name" value="Electron Transport, Fmn-binding Protein, Chain A"/>
    <property type="match status" value="1"/>
</dbReference>
<reference evidence="3" key="1">
    <citation type="submission" date="2016-03" db="EMBL/GenBank/DDBJ databases">
        <authorList>
            <person name="Ploux O."/>
        </authorList>
    </citation>
    <scope>NUCLEOTIDE SEQUENCE</scope>
    <source>
        <strain evidence="3">UC10</strain>
    </source>
</reference>
<organism evidence="3">
    <name type="scientific">uncultured Mycobacterium sp</name>
    <dbReference type="NCBI Taxonomy" id="171292"/>
    <lineage>
        <taxon>Bacteria</taxon>
        <taxon>Bacillati</taxon>
        <taxon>Actinomycetota</taxon>
        <taxon>Actinomycetes</taxon>
        <taxon>Mycobacteriales</taxon>
        <taxon>Mycobacteriaceae</taxon>
        <taxon>Mycobacterium</taxon>
        <taxon>environmental samples</taxon>
    </lineage>
</organism>
<keyword evidence="1" id="KW-0560">Oxidoreductase</keyword>
<name>A0A1Y5PMC4_9MYCO</name>
<dbReference type="InterPro" id="IPR011576">
    <property type="entry name" value="Pyridox_Oxase_N"/>
</dbReference>
<evidence type="ECO:0000256" key="1">
    <source>
        <dbReference type="ARBA" id="ARBA00023002"/>
    </source>
</evidence>
<dbReference type="InterPro" id="IPR052019">
    <property type="entry name" value="F420H2_bilvrd_red/Heme_oxyg"/>
</dbReference>
<dbReference type="AlphaFoldDB" id="A0A1Y5PMC4"/>
<dbReference type="SUPFAM" id="SSF50475">
    <property type="entry name" value="FMN-binding split barrel"/>
    <property type="match status" value="1"/>
</dbReference>
<dbReference type="NCBIfam" id="TIGR03618">
    <property type="entry name" value="Rv1155_F420"/>
    <property type="match status" value="1"/>
</dbReference>
<dbReference type="EMBL" id="FLQS01000055">
    <property type="protein sequence ID" value="SBS78489.1"/>
    <property type="molecule type" value="Genomic_DNA"/>
</dbReference>
<evidence type="ECO:0000313" key="3">
    <source>
        <dbReference type="EMBL" id="SBS78489.1"/>
    </source>
</evidence>
<dbReference type="Pfam" id="PF01243">
    <property type="entry name" value="PNPOx_N"/>
    <property type="match status" value="1"/>
</dbReference>
<feature type="domain" description="Pyridoxamine 5'-phosphate oxidase N-terminal" evidence="2">
    <location>
        <begin position="6"/>
        <end position="95"/>
    </location>
</feature>